<sequence>MMGPFFLSLTLLATQLGLTQSALTRYPPNAAQYVIAPPGDKPVDSDGDSDNLDDSITYHTPIDTPVTAWGTDKPTTTPLPVWATWPIYGQIIPVATTIDKPVPTDQGVVVPCTAWFFSICISWGDTHIGSWEWSLPPGIYEPGPAPTGLVKWPSGIDIKGTLPNWPRITIGEDKQITTEKPHECKTQTAEACTTTTYVSAGKTLSSATKCVTISGCSISISTTPAPVVGKQTAAPIGTWYDEVWKTATQGAAYTNSVYSVLSRELASSEGTAINFMPEPTAGPTYGDEL</sequence>
<dbReference type="Proteomes" id="UP001369815">
    <property type="component" value="Unassembled WGS sequence"/>
</dbReference>
<proteinExistence type="predicted"/>
<dbReference type="EMBL" id="JBANMG010000001">
    <property type="protein sequence ID" value="KAK6957473.1"/>
    <property type="molecule type" value="Genomic_DNA"/>
</dbReference>
<keyword evidence="3" id="KW-1185">Reference proteome</keyword>
<feature type="chain" id="PRO_5043489482" evidence="1">
    <location>
        <begin position="22"/>
        <end position="289"/>
    </location>
</feature>
<reference evidence="2 3" key="1">
    <citation type="journal article" date="2024" name="Front Chem Biol">
        <title>Unveiling the potential of Daldinia eschscholtzii MFLUCC 19-0629 through bioactivity and bioinformatics studies for enhanced sustainable agriculture production.</title>
        <authorList>
            <person name="Brooks S."/>
            <person name="Weaver J.A."/>
            <person name="Klomchit A."/>
            <person name="Alharthi S.A."/>
            <person name="Onlamun T."/>
            <person name="Nurani R."/>
            <person name="Vong T.K."/>
            <person name="Alberti F."/>
            <person name="Greco C."/>
        </authorList>
    </citation>
    <scope>NUCLEOTIDE SEQUENCE [LARGE SCALE GENOMIC DNA]</scope>
    <source>
        <strain evidence="2">MFLUCC 19-0629</strain>
    </source>
</reference>
<gene>
    <name evidence="2" type="ORF">Daesc_000259</name>
</gene>
<evidence type="ECO:0000313" key="3">
    <source>
        <dbReference type="Proteomes" id="UP001369815"/>
    </source>
</evidence>
<feature type="signal peptide" evidence="1">
    <location>
        <begin position="1"/>
        <end position="21"/>
    </location>
</feature>
<organism evidence="2 3">
    <name type="scientific">Daldinia eschscholtzii</name>
    <dbReference type="NCBI Taxonomy" id="292717"/>
    <lineage>
        <taxon>Eukaryota</taxon>
        <taxon>Fungi</taxon>
        <taxon>Dikarya</taxon>
        <taxon>Ascomycota</taxon>
        <taxon>Pezizomycotina</taxon>
        <taxon>Sordariomycetes</taxon>
        <taxon>Xylariomycetidae</taxon>
        <taxon>Xylariales</taxon>
        <taxon>Hypoxylaceae</taxon>
        <taxon>Daldinia</taxon>
    </lineage>
</organism>
<protein>
    <submittedName>
        <fullName evidence="2">Uncharacterized protein</fullName>
    </submittedName>
</protein>
<keyword evidence="1" id="KW-0732">Signal</keyword>
<comment type="caution">
    <text evidence="2">The sequence shown here is derived from an EMBL/GenBank/DDBJ whole genome shotgun (WGS) entry which is preliminary data.</text>
</comment>
<evidence type="ECO:0000256" key="1">
    <source>
        <dbReference type="SAM" id="SignalP"/>
    </source>
</evidence>
<accession>A0AAX6MYH1</accession>
<dbReference type="AlphaFoldDB" id="A0AAX6MYH1"/>
<name>A0AAX6MYH1_9PEZI</name>
<evidence type="ECO:0000313" key="2">
    <source>
        <dbReference type="EMBL" id="KAK6957473.1"/>
    </source>
</evidence>